<name>A0ACC1QAF6_9HYPO</name>
<dbReference type="Proteomes" id="UP001148737">
    <property type="component" value="Unassembled WGS sequence"/>
</dbReference>
<keyword evidence="2" id="KW-1185">Reference proteome</keyword>
<evidence type="ECO:0000313" key="1">
    <source>
        <dbReference type="EMBL" id="KAJ3471975.1"/>
    </source>
</evidence>
<evidence type="ECO:0000313" key="2">
    <source>
        <dbReference type="Proteomes" id="UP001148737"/>
    </source>
</evidence>
<reference evidence="1" key="1">
    <citation type="submission" date="2022-07" db="EMBL/GenBank/DDBJ databases">
        <title>Genome Sequence of Lecanicillium saksenae.</title>
        <authorList>
            <person name="Buettner E."/>
        </authorList>
    </citation>
    <scope>NUCLEOTIDE SEQUENCE</scope>
    <source>
        <strain evidence="1">VT-O1</strain>
    </source>
</reference>
<accession>A0ACC1QAF6</accession>
<proteinExistence type="predicted"/>
<comment type="caution">
    <text evidence="1">The sequence shown here is derived from an EMBL/GenBank/DDBJ whole genome shotgun (WGS) entry which is preliminary data.</text>
</comment>
<protein>
    <submittedName>
        <fullName evidence="1">Uncharacterized protein</fullName>
    </submittedName>
</protein>
<gene>
    <name evidence="1" type="ORF">NLG97_g11397</name>
</gene>
<organism evidence="1 2">
    <name type="scientific">Lecanicillium saksenae</name>
    <dbReference type="NCBI Taxonomy" id="468837"/>
    <lineage>
        <taxon>Eukaryota</taxon>
        <taxon>Fungi</taxon>
        <taxon>Dikarya</taxon>
        <taxon>Ascomycota</taxon>
        <taxon>Pezizomycotina</taxon>
        <taxon>Sordariomycetes</taxon>
        <taxon>Hypocreomycetidae</taxon>
        <taxon>Hypocreales</taxon>
        <taxon>Cordycipitaceae</taxon>
        <taxon>Lecanicillium</taxon>
    </lineage>
</organism>
<sequence>MGTFKTGKKATSTSKDLDAKTVAKNIAVDTFSAVSTVTLPTRDAIKAEEPATPVSEGTVDHATISPPSVPKGMKELFT</sequence>
<dbReference type="EMBL" id="JANAKD010003698">
    <property type="protein sequence ID" value="KAJ3471975.1"/>
    <property type="molecule type" value="Genomic_DNA"/>
</dbReference>